<feature type="domain" description="AAA+ ATPase" evidence="2">
    <location>
        <begin position="48"/>
        <end position="198"/>
    </location>
</feature>
<accession>A0A0S1B2L2</accession>
<evidence type="ECO:0000313" key="3">
    <source>
        <dbReference type="EMBL" id="ALJ29250.1"/>
    </source>
</evidence>
<dbReference type="InterPro" id="IPR052026">
    <property type="entry name" value="ExeA_AAA_ATPase_DNA-bind"/>
</dbReference>
<dbReference type="Pfam" id="PF13401">
    <property type="entry name" value="AAA_22"/>
    <property type="match status" value="1"/>
</dbReference>
<dbReference type="PANTHER" id="PTHR35894:SF1">
    <property type="entry name" value="PHOSPHORIBULOKINASE _ URIDINE KINASE FAMILY"/>
    <property type="match status" value="1"/>
</dbReference>
<dbReference type="InterPro" id="IPR003593">
    <property type="entry name" value="AAA+_ATPase"/>
</dbReference>
<dbReference type="Gene3D" id="3.40.50.300">
    <property type="entry name" value="P-loop containing nucleotide triphosphate hydrolases"/>
    <property type="match status" value="1"/>
</dbReference>
<reference evidence="3 4" key="1">
    <citation type="journal article" date="2015" name="Genome Announc.">
        <title>Complete Genome Sequencing of Stenotrophomonas acidaminiphila ZAC14D2_NAIMI4_2, a Multidrug-Resistant Strain Isolated from Sediments of a Polluted River in Mexico, Uncovers New Antibiotic Resistance Genes and a Novel Class-II Lasso Peptide Biosynthesis Gene Cluster.</title>
        <authorList>
            <person name="Vinuesa P."/>
            <person name="Ochoa-Sanchez L.E."/>
        </authorList>
    </citation>
    <scope>NUCLEOTIDE SEQUENCE [LARGE SCALE GENOMIC DNA]</scope>
    <source>
        <strain evidence="3 4">ZAC14D2_NAIMI4_2</strain>
    </source>
</reference>
<dbReference type="Gene3D" id="1.10.101.10">
    <property type="entry name" value="PGBD-like superfamily/PGBD"/>
    <property type="match status" value="1"/>
</dbReference>
<dbReference type="GO" id="GO:0016887">
    <property type="term" value="F:ATP hydrolysis activity"/>
    <property type="evidence" value="ECO:0007669"/>
    <property type="project" value="InterPro"/>
</dbReference>
<dbReference type="AlphaFoldDB" id="A0A0S1B2L2"/>
<dbReference type="InterPro" id="IPR036366">
    <property type="entry name" value="PGBDSf"/>
</dbReference>
<dbReference type="PATRIC" id="fig|128780.6.peg.2929"/>
<proteinExistence type="predicted"/>
<dbReference type="InterPro" id="IPR036365">
    <property type="entry name" value="PGBD-like_sf"/>
</dbReference>
<dbReference type="Pfam" id="PF01471">
    <property type="entry name" value="PG_binding_1"/>
    <property type="match status" value="1"/>
</dbReference>
<dbReference type="InterPro" id="IPR002477">
    <property type="entry name" value="Peptidoglycan-bd-like"/>
</dbReference>
<dbReference type="PANTHER" id="PTHR35894">
    <property type="entry name" value="GENERAL SECRETION PATHWAY PROTEIN A-RELATED"/>
    <property type="match status" value="1"/>
</dbReference>
<dbReference type="EMBL" id="CP012900">
    <property type="protein sequence ID" value="ALJ29250.1"/>
    <property type="molecule type" value="Genomic_DNA"/>
</dbReference>
<sequence>MNPALARHLQTLGLERAPFPPTPDAAAWFQTARLETERVEAAHCLRTRAGFVLLTGEIGTGKSTFLRRLLGALGGEGMVTSLVFNTFLQGPDLLAAVLRDFGLEARGTPAADIDTLNRFLVKQWRAQVTCVLMIDDAQNLTLESLELLRLLTNLETGQEKLLQIVLAGQPELRDNLEQPGIRQLTSRICKHVQLDVLAADEVQRYVHYRLDAAGNPSPGIRLRADAAQALHRASGGNPRRIHQIMDRCLYGLYALPAHARVIDPALVRTAAAEAGARPLARRLRRARPSLATAASLTGALAATVLFLALRGTDSRAEDTPPTPVPAQSSGPSTRADDTDWNACLRRLGQADVQVQAVTDTWLAQVPTRDGLCLRQLAGGWQAGWRTRLRAEDFLAAQDQHARVRAVQALLHAEGLYAGTLDGLYGPRMRAAIAHFQQRSGLPASGAPDPATLFLFDTLLAAPAATSSTSPETQHHGNG</sequence>
<organism evidence="3 4">
    <name type="scientific">Stenotrophomonas acidaminiphila</name>
    <dbReference type="NCBI Taxonomy" id="128780"/>
    <lineage>
        <taxon>Bacteria</taxon>
        <taxon>Pseudomonadati</taxon>
        <taxon>Pseudomonadota</taxon>
        <taxon>Gammaproteobacteria</taxon>
        <taxon>Lysobacterales</taxon>
        <taxon>Lysobacteraceae</taxon>
        <taxon>Stenotrophomonas</taxon>
    </lineage>
</organism>
<dbReference type="InterPro" id="IPR049945">
    <property type="entry name" value="AAA_22"/>
</dbReference>
<name>A0A0S1B2L2_9GAMM</name>
<evidence type="ECO:0000313" key="4">
    <source>
        <dbReference type="Proteomes" id="UP000061010"/>
    </source>
</evidence>
<keyword evidence="4" id="KW-1185">Reference proteome</keyword>
<evidence type="ECO:0000259" key="2">
    <source>
        <dbReference type="SMART" id="SM00382"/>
    </source>
</evidence>
<feature type="region of interest" description="Disordered" evidence="1">
    <location>
        <begin position="314"/>
        <end position="336"/>
    </location>
</feature>
<dbReference type="KEGG" id="sacz:AOT14_28970"/>
<gene>
    <name evidence="3" type="ORF">AOT14_28970</name>
</gene>
<dbReference type="Proteomes" id="UP000061010">
    <property type="component" value="Chromosome"/>
</dbReference>
<dbReference type="SMART" id="SM00382">
    <property type="entry name" value="AAA"/>
    <property type="match status" value="1"/>
</dbReference>
<dbReference type="InterPro" id="IPR027417">
    <property type="entry name" value="P-loop_NTPase"/>
</dbReference>
<dbReference type="OrthoDB" id="9780149at2"/>
<protein>
    <submittedName>
        <fullName evidence="3">AAA domain protein</fullName>
    </submittedName>
</protein>
<dbReference type="SUPFAM" id="SSF47090">
    <property type="entry name" value="PGBD-like"/>
    <property type="match status" value="1"/>
</dbReference>
<dbReference type="SUPFAM" id="SSF52540">
    <property type="entry name" value="P-loop containing nucleoside triphosphate hydrolases"/>
    <property type="match status" value="1"/>
</dbReference>
<evidence type="ECO:0000256" key="1">
    <source>
        <dbReference type="SAM" id="MobiDB-lite"/>
    </source>
</evidence>